<keyword evidence="4" id="KW-1185">Reference proteome</keyword>
<dbReference type="OrthoDB" id="10478075at2759"/>
<sequence>MNNASSETSTTAGLADNGDGSGSDGGSGLAVGLSIGGVLIAAILVFIVAYRFFSRRKDSDSDSHSDNNNLQRVSMNSENFSHVTNLKKLEPMEIKTGKALPKRTKPTLDEKRGAGKADDLSDVDLSLFSGDGQLNPAFVDDEELDHSHHGNVKKSATVKDGNVVVLRLEGIVKFDVSQMVGIDKNIALSLEDRNSGEVQKIVASNGDVKTYQLLDKDTAEGTSKPKQDVVGYKAKPIHFSENVTDPERKVDYQTVDSTNSKMSSSNVAQHRSDVAEDIRPGTSKAKLPTIITTRVDEEDAIQVITEDTSSCSNERNAPTDKSTSVAVVIEDSKVSDNISSHKNEDKHVSVKEKSPQDRNFSVIEKSIVIEDEVHRRKYGGRGKEITTIYIGDTPAPSVTDWGDKPASSVTDRGDRPAPSVTDRGKSRHAKIVFKSNPKPENSSGKSEHRKRQLESEPSLKGKDMNVPVKAQYGGIGQVKKSRNISSDNLTEHFSQSYPDRPSQNNVVHKGKTKPTKPVLTRQMSTYEIPWDLTDVGALLLQVNSIAESDEMRVDKVS</sequence>
<dbReference type="EMBL" id="NEDP02076619">
    <property type="protein sequence ID" value="OWF36430.1"/>
    <property type="molecule type" value="Genomic_DNA"/>
</dbReference>
<feature type="region of interest" description="Disordered" evidence="1">
    <location>
        <begin position="391"/>
        <end position="467"/>
    </location>
</feature>
<organism evidence="3 4">
    <name type="scientific">Mizuhopecten yessoensis</name>
    <name type="common">Japanese scallop</name>
    <name type="synonym">Patinopecten yessoensis</name>
    <dbReference type="NCBI Taxonomy" id="6573"/>
    <lineage>
        <taxon>Eukaryota</taxon>
        <taxon>Metazoa</taxon>
        <taxon>Spiralia</taxon>
        <taxon>Lophotrochozoa</taxon>
        <taxon>Mollusca</taxon>
        <taxon>Bivalvia</taxon>
        <taxon>Autobranchia</taxon>
        <taxon>Pteriomorphia</taxon>
        <taxon>Pectinida</taxon>
        <taxon>Pectinoidea</taxon>
        <taxon>Pectinidae</taxon>
        <taxon>Mizuhopecten</taxon>
    </lineage>
</organism>
<dbReference type="AlphaFoldDB" id="A0A210PIW7"/>
<reference evidence="3 4" key="1">
    <citation type="journal article" date="2017" name="Nat. Ecol. Evol.">
        <title>Scallop genome provides insights into evolution of bilaterian karyotype and development.</title>
        <authorList>
            <person name="Wang S."/>
            <person name="Zhang J."/>
            <person name="Jiao W."/>
            <person name="Li J."/>
            <person name="Xun X."/>
            <person name="Sun Y."/>
            <person name="Guo X."/>
            <person name="Huan P."/>
            <person name="Dong B."/>
            <person name="Zhang L."/>
            <person name="Hu X."/>
            <person name="Sun X."/>
            <person name="Wang J."/>
            <person name="Zhao C."/>
            <person name="Wang Y."/>
            <person name="Wang D."/>
            <person name="Huang X."/>
            <person name="Wang R."/>
            <person name="Lv J."/>
            <person name="Li Y."/>
            <person name="Zhang Z."/>
            <person name="Liu B."/>
            <person name="Lu W."/>
            <person name="Hui Y."/>
            <person name="Liang J."/>
            <person name="Zhou Z."/>
            <person name="Hou R."/>
            <person name="Li X."/>
            <person name="Liu Y."/>
            <person name="Li H."/>
            <person name="Ning X."/>
            <person name="Lin Y."/>
            <person name="Zhao L."/>
            <person name="Xing Q."/>
            <person name="Dou J."/>
            <person name="Li Y."/>
            <person name="Mao J."/>
            <person name="Guo H."/>
            <person name="Dou H."/>
            <person name="Li T."/>
            <person name="Mu C."/>
            <person name="Jiang W."/>
            <person name="Fu Q."/>
            <person name="Fu X."/>
            <person name="Miao Y."/>
            <person name="Liu J."/>
            <person name="Yu Q."/>
            <person name="Li R."/>
            <person name="Liao H."/>
            <person name="Li X."/>
            <person name="Kong Y."/>
            <person name="Jiang Z."/>
            <person name="Chourrout D."/>
            <person name="Li R."/>
            <person name="Bao Z."/>
        </authorList>
    </citation>
    <scope>NUCLEOTIDE SEQUENCE [LARGE SCALE GENOMIC DNA]</scope>
    <source>
        <strain evidence="3 4">PY_sf001</strain>
    </source>
</reference>
<protein>
    <submittedName>
        <fullName evidence="3">Uncharacterized protein</fullName>
    </submittedName>
</protein>
<feature type="transmembrane region" description="Helical" evidence="2">
    <location>
        <begin position="29"/>
        <end position="53"/>
    </location>
</feature>
<feature type="compositionally biased region" description="Basic and acidic residues" evidence="1">
    <location>
        <begin position="332"/>
        <end position="356"/>
    </location>
</feature>
<feature type="region of interest" description="Disordered" evidence="1">
    <location>
        <begin position="332"/>
        <end position="358"/>
    </location>
</feature>
<feature type="region of interest" description="Disordered" evidence="1">
    <location>
        <begin position="57"/>
        <end position="77"/>
    </location>
</feature>
<gene>
    <name evidence="3" type="ORF">KP79_PYT03186</name>
</gene>
<evidence type="ECO:0000256" key="1">
    <source>
        <dbReference type="SAM" id="MobiDB-lite"/>
    </source>
</evidence>
<keyword evidence="2" id="KW-0472">Membrane</keyword>
<dbReference type="Proteomes" id="UP000242188">
    <property type="component" value="Unassembled WGS sequence"/>
</dbReference>
<evidence type="ECO:0000313" key="3">
    <source>
        <dbReference type="EMBL" id="OWF36430.1"/>
    </source>
</evidence>
<accession>A0A210PIW7</accession>
<feature type="region of interest" description="Disordered" evidence="1">
    <location>
        <begin position="491"/>
        <end position="513"/>
    </location>
</feature>
<feature type="compositionally biased region" description="Polar residues" evidence="1">
    <location>
        <begin position="1"/>
        <end position="11"/>
    </location>
</feature>
<keyword evidence="2" id="KW-0812">Transmembrane</keyword>
<feature type="compositionally biased region" description="Polar residues" evidence="1">
    <location>
        <begin position="491"/>
        <end position="506"/>
    </location>
</feature>
<feature type="region of interest" description="Disordered" evidence="1">
    <location>
        <begin position="97"/>
        <end position="117"/>
    </location>
</feature>
<keyword evidence="2" id="KW-1133">Transmembrane helix</keyword>
<name>A0A210PIW7_MIZYE</name>
<proteinExistence type="predicted"/>
<feature type="compositionally biased region" description="Basic and acidic residues" evidence="1">
    <location>
        <begin position="452"/>
        <end position="463"/>
    </location>
</feature>
<evidence type="ECO:0000313" key="4">
    <source>
        <dbReference type="Proteomes" id="UP000242188"/>
    </source>
</evidence>
<feature type="compositionally biased region" description="Basic and acidic residues" evidence="1">
    <location>
        <begin position="106"/>
        <end position="117"/>
    </location>
</feature>
<evidence type="ECO:0000256" key="2">
    <source>
        <dbReference type="SAM" id="Phobius"/>
    </source>
</evidence>
<comment type="caution">
    <text evidence="3">The sequence shown here is derived from an EMBL/GenBank/DDBJ whole genome shotgun (WGS) entry which is preliminary data.</text>
</comment>
<feature type="region of interest" description="Disordered" evidence="1">
    <location>
        <begin position="1"/>
        <end position="25"/>
    </location>
</feature>